<dbReference type="InterPro" id="IPR036867">
    <property type="entry name" value="R3H_dom_sf"/>
</dbReference>
<organism evidence="5 6">
    <name type="scientific">Amborella trichopoda</name>
    <dbReference type="NCBI Taxonomy" id="13333"/>
    <lineage>
        <taxon>Eukaryota</taxon>
        <taxon>Viridiplantae</taxon>
        <taxon>Streptophyta</taxon>
        <taxon>Embryophyta</taxon>
        <taxon>Tracheophyta</taxon>
        <taxon>Spermatophyta</taxon>
        <taxon>Magnoliopsida</taxon>
        <taxon>Amborellales</taxon>
        <taxon>Amborellaceae</taxon>
        <taxon>Amborella</taxon>
    </lineage>
</organism>
<accession>W1NV13</accession>
<feature type="domain" description="SUZ" evidence="4">
    <location>
        <begin position="103"/>
        <end position="173"/>
    </location>
</feature>
<dbReference type="eggNOG" id="KOG2953">
    <property type="taxonomic scope" value="Eukaryota"/>
</dbReference>
<protein>
    <recommendedName>
        <fullName evidence="7">SUZ domain-containing protein</fullName>
    </recommendedName>
</protein>
<dbReference type="CDD" id="cd02642">
    <property type="entry name" value="R3H_encore_like"/>
    <property type="match status" value="1"/>
</dbReference>
<dbReference type="PANTHER" id="PTHR15672">
    <property type="entry name" value="CAMP-REGULATED PHOSPHOPROTEIN 21 RELATED R3H DOMAIN CONTAINING PROTEIN"/>
    <property type="match status" value="1"/>
</dbReference>
<feature type="region of interest" description="Disordered" evidence="2">
    <location>
        <begin position="129"/>
        <end position="208"/>
    </location>
</feature>
<dbReference type="InterPro" id="IPR051937">
    <property type="entry name" value="R3H_domain_containing"/>
</dbReference>
<evidence type="ECO:0008006" key="7">
    <source>
        <dbReference type="Google" id="ProtNLM"/>
    </source>
</evidence>
<dbReference type="SMART" id="SM00393">
    <property type="entry name" value="R3H"/>
    <property type="match status" value="1"/>
</dbReference>
<dbReference type="EMBL" id="KI395058">
    <property type="protein sequence ID" value="ERM99095.1"/>
    <property type="molecule type" value="Genomic_DNA"/>
</dbReference>
<proteinExistence type="predicted"/>
<feature type="compositionally biased region" description="Basic and acidic residues" evidence="2">
    <location>
        <begin position="153"/>
        <end position="165"/>
    </location>
</feature>
<dbReference type="HOGENOM" id="CLU_812344_0_0_1"/>
<dbReference type="AlphaFoldDB" id="W1NV13"/>
<dbReference type="PROSITE" id="PS51061">
    <property type="entry name" value="R3H"/>
    <property type="match status" value="1"/>
</dbReference>
<evidence type="ECO:0000256" key="1">
    <source>
        <dbReference type="ARBA" id="ARBA00022553"/>
    </source>
</evidence>
<dbReference type="InterPro" id="IPR024771">
    <property type="entry name" value="SUZ"/>
</dbReference>
<evidence type="ECO:0000313" key="5">
    <source>
        <dbReference type="EMBL" id="ERM99095.1"/>
    </source>
</evidence>
<dbReference type="OMA" id="SMMYAHS"/>
<gene>
    <name evidence="5" type="ORF">AMTR_s00101p00122520</name>
</gene>
<dbReference type="PANTHER" id="PTHR15672:SF15">
    <property type="entry name" value="SINGLE-STRANDED NUCLEIC ACID BINDING R3H PROTEIN"/>
    <property type="match status" value="1"/>
</dbReference>
<dbReference type="Gene3D" id="3.30.1370.50">
    <property type="entry name" value="R3H-like domain"/>
    <property type="match status" value="1"/>
</dbReference>
<evidence type="ECO:0000259" key="3">
    <source>
        <dbReference type="PROSITE" id="PS51061"/>
    </source>
</evidence>
<dbReference type="SUPFAM" id="SSF82708">
    <property type="entry name" value="R3H domain"/>
    <property type="match status" value="1"/>
</dbReference>
<dbReference type="PROSITE" id="PS51673">
    <property type="entry name" value="SUZ"/>
    <property type="match status" value="1"/>
</dbReference>
<dbReference type="Proteomes" id="UP000017836">
    <property type="component" value="Unassembled WGS sequence"/>
</dbReference>
<name>W1NV13_AMBTC</name>
<feature type="domain" description="R3H" evidence="3">
    <location>
        <begin position="33"/>
        <end position="100"/>
    </location>
</feature>
<dbReference type="InterPro" id="IPR001374">
    <property type="entry name" value="R3H_dom"/>
</dbReference>
<keyword evidence="1" id="KW-0597">Phosphoprotein</keyword>
<dbReference type="Pfam" id="PF01424">
    <property type="entry name" value="R3H"/>
    <property type="match status" value="1"/>
</dbReference>
<evidence type="ECO:0000313" key="6">
    <source>
        <dbReference type="Proteomes" id="UP000017836"/>
    </source>
</evidence>
<evidence type="ECO:0000256" key="2">
    <source>
        <dbReference type="SAM" id="MobiDB-lite"/>
    </source>
</evidence>
<dbReference type="Pfam" id="PF12752">
    <property type="entry name" value="SUZ"/>
    <property type="match status" value="1"/>
</dbReference>
<dbReference type="Gramene" id="ERM99095">
    <property type="protein sequence ID" value="ERM99095"/>
    <property type="gene ID" value="AMTR_s00101p00122520"/>
</dbReference>
<dbReference type="GO" id="GO:0003676">
    <property type="term" value="F:nucleic acid binding"/>
    <property type="evidence" value="ECO:0007669"/>
    <property type="project" value="UniProtKB-UniRule"/>
</dbReference>
<sequence>MDALADCTNNGGHIQHLQVDRFLLEALQNPRHRLTVLRMELDIQMLMKNPEQQQLELPHFPTSYLRLAAHRVALHYGLQSMASDNTADGSGSRIIVRKTPESRYPSICLCEIPAKMSETDKPEHVKIAIKPRPQKAAPNDATDQGIKRSAVRSVEERKEEYDRARARIFNGSGSSDSEVVSAPAATDGRSSCSSGDENESGDLNVQDEVEKTCNRDGICRVAIFRDREKDRSDPDYDRSYDRYYRAFPSNQNFNLAAFNMQSFQSPFLQYETGFPQMGQLSTNQSSVTYRPSNPIIGPFGAVGLAPNSRGAVYLPCPSPTMMYAHSYDHLRQAMIQVFLFKTY</sequence>
<keyword evidence="6" id="KW-1185">Reference proteome</keyword>
<evidence type="ECO:0000259" key="4">
    <source>
        <dbReference type="PROSITE" id="PS51673"/>
    </source>
</evidence>
<reference evidence="6" key="1">
    <citation type="journal article" date="2013" name="Science">
        <title>The Amborella genome and the evolution of flowering plants.</title>
        <authorList>
            <consortium name="Amborella Genome Project"/>
        </authorList>
    </citation>
    <scope>NUCLEOTIDE SEQUENCE [LARGE SCALE GENOMIC DNA]</scope>
</reference>